<dbReference type="InterPro" id="IPR053226">
    <property type="entry name" value="Pyrrolopyrazine_biosynth_F"/>
</dbReference>
<dbReference type="Pfam" id="PF19798">
    <property type="entry name" value="Sulfotransfer_5"/>
    <property type="match status" value="1"/>
</dbReference>
<evidence type="ECO:0008006" key="3">
    <source>
        <dbReference type="Google" id="ProtNLM"/>
    </source>
</evidence>
<dbReference type="PANTHER" id="PTHR48419:SF1">
    <property type="entry name" value="SULFOTRANSFERASE DOMAIN-CONTAINING PROTEIN"/>
    <property type="match status" value="1"/>
</dbReference>
<dbReference type="AlphaFoldDB" id="A0A8J3R3G1"/>
<name>A0A8J3R3G1_9ACTN</name>
<protein>
    <recommendedName>
        <fullName evidence="3">Sulfotransferase family protein</fullName>
    </recommendedName>
</protein>
<organism evidence="1 2">
    <name type="scientific">Rugosimonospora africana</name>
    <dbReference type="NCBI Taxonomy" id="556532"/>
    <lineage>
        <taxon>Bacteria</taxon>
        <taxon>Bacillati</taxon>
        <taxon>Actinomycetota</taxon>
        <taxon>Actinomycetes</taxon>
        <taxon>Micromonosporales</taxon>
        <taxon>Micromonosporaceae</taxon>
        <taxon>Rugosimonospora</taxon>
    </lineage>
</organism>
<comment type="caution">
    <text evidence="1">The sequence shown here is derived from an EMBL/GenBank/DDBJ whole genome shotgun (WGS) entry which is preliminary data.</text>
</comment>
<dbReference type="SUPFAM" id="SSF52540">
    <property type="entry name" value="P-loop containing nucleoside triphosphate hydrolases"/>
    <property type="match status" value="1"/>
</dbReference>
<proteinExistence type="predicted"/>
<accession>A0A8J3R3G1</accession>
<evidence type="ECO:0000313" key="1">
    <source>
        <dbReference type="EMBL" id="GIH19416.1"/>
    </source>
</evidence>
<sequence length="336" mass="37364">MRYRRLGRLDRAVSEIGYGMWGIAEAPEDALFAACAEHDVGVIARVPFDEYTLTGPLTADMTWPAGDWRNSYFVGENLIHSSMGSRADGMVAMSRPPVIALWAAPRTMSTAFTRMMMERGDVVVLHEPVSNLLSTGQFEVAGTHVDTPAKLFARVLEVAQTSTVFFKDTTEYDYLPHLDNATIRAITHTFMVRDPADAIASHYAVNPAMTLAEVGFEQQFRLFERVRAVLGVVPAVIDAADLVADPQGIVAAYCEHVGLPYRPQALTWAPGVRPEWQRTEHWHRAASASTSFRVPRTVYADTVDSHATLARFRDHHQTFYDRMAELALAPTPRSTL</sequence>
<gene>
    <name evidence="1" type="ORF">Raf01_75880</name>
</gene>
<reference evidence="1" key="1">
    <citation type="submission" date="2021-01" db="EMBL/GenBank/DDBJ databases">
        <title>Whole genome shotgun sequence of Rugosimonospora africana NBRC 104875.</title>
        <authorList>
            <person name="Komaki H."/>
            <person name="Tamura T."/>
        </authorList>
    </citation>
    <scope>NUCLEOTIDE SEQUENCE</scope>
    <source>
        <strain evidence="1">NBRC 104875</strain>
    </source>
</reference>
<dbReference type="Proteomes" id="UP000642748">
    <property type="component" value="Unassembled WGS sequence"/>
</dbReference>
<keyword evidence="2" id="KW-1185">Reference proteome</keyword>
<dbReference type="PANTHER" id="PTHR48419">
    <property type="entry name" value="SULFOTRANSFERASE DOMAIN-CONTAINING PROTEIN"/>
    <property type="match status" value="1"/>
</dbReference>
<dbReference type="Gene3D" id="3.40.50.300">
    <property type="entry name" value="P-loop containing nucleotide triphosphate hydrolases"/>
    <property type="match status" value="1"/>
</dbReference>
<evidence type="ECO:0000313" key="2">
    <source>
        <dbReference type="Proteomes" id="UP000642748"/>
    </source>
</evidence>
<dbReference type="InterPro" id="IPR027417">
    <property type="entry name" value="P-loop_NTPase"/>
</dbReference>
<dbReference type="RefSeq" id="WP_203922874.1">
    <property type="nucleotide sequence ID" value="NZ_BONZ01000080.1"/>
</dbReference>
<dbReference type="EMBL" id="BONZ01000080">
    <property type="protein sequence ID" value="GIH19416.1"/>
    <property type="molecule type" value="Genomic_DNA"/>
</dbReference>